<evidence type="ECO:0000256" key="7">
    <source>
        <dbReference type="SAM" id="Phobius"/>
    </source>
</evidence>
<evidence type="ECO:0000256" key="1">
    <source>
        <dbReference type="ARBA" id="ARBA00004141"/>
    </source>
</evidence>
<keyword evidence="3 7" id="KW-0812">Transmembrane</keyword>
<keyword evidence="4" id="KW-0813">Transport</keyword>
<feature type="transmembrane region" description="Helical" evidence="7">
    <location>
        <begin position="376"/>
        <end position="397"/>
    </location>
</feature>
<keyword evidence="5 7" id="KW-1133">Transmembrane helix</keyword>
<dbReference type="PANTHER" id="PTHR10361">
    <property type="entry name" value="SODIUM-BILE ACID COTRANSPORTER"/>
    <property type="match status" value="1"/>
</dbReference>
<keyword evidence="6 7" id="KW-0472">Membrane</keyword>
<dbReference type="EMBL" id="GDRN01064097">
    <property type="protein sequence ID" value="JAI64889.1"/>
    <property type="molecule type" value="Transcribed_RNA"/>
</dbReference>
<evidence type="ECO:0000313" key="8">
    <source>
        <dbReference type="EMBL" id="JAI64889.1"/>
    </source>
</evidence>
<dbReference type="PANTHER" id="PTHR10361:SF28">
    <property type="entry name" value="P3 PROTEIN-RELATED"/>
    <property type="match status" value="1"/>
</dbReference>
<reference evidence="8" key="1">
    <citation type="submission" date="2015-09" db="EMBL/GenBank/DDBJ databases">
        <title>Scylla olivacea transcriptome.</title>
        <authorList>
            <person name="Ikhwanuddin M."/>
        </authorList>
    </citation>
    <scope>NUCLEOTIDE SEQUENCE</scope>
</reference>
<comment type="similarity">
    <text evidence="2">Belongs to the bile acid:sodium symporter (BASS) (TC 2.A.28) family.</text>
</comment>
<protein>
    <submittedName>
        <fullName evidence="8">Uncharacterized protein</fullName>
    </submittedName>
</protein>
<evidence type="ECO:0000256" key="6">
    <source>
        <dbReference type="ARBA" id="ARBA00023136"/>
    </source>
</evidence>
<accession>A0A0P4W8U3</accession>
<evidence type="ECO:0000256" key="5">
    <source>
        <dbReference type="ARBA" id="ARBA00022989"/>
    </source>
</evidence>
<dbReference type="GO" id="GO:0015293">
    <property type="term" value="F:symporter activity"/>
    <property type="evidence" value="ECO:0007669"/>
    <property type="project" value="UniProtKB-KW"/>
</dbReference>
<dbReference type="Gene3D" id="1.20.1530.20">
    <property type="match status" value="1"/>
</dbReference>
<feature type="transmembrane region" description="Helical" evidence="7">
    <location>
        <begin position="437"/>
        <end position="458"/>
    </location>
</feature>
<feature type="transmembrane region" description="Helical" evidence="7">
    <location>
        <begin position="217"/>
        <end position="238"/>
    </location>
</feature>
<evidence type="ECO:0000256" key="2">
    <source>
        <dbReference type="ARBA" id="ARBA00006528"/>
    </source>
</evidence>
<dbReference type="InterPro" id="IPR004710">
    <property type="entry name" value="Bilac:Na_transpt"/>
</dbReference>
<feature type="transmembrane region" description="Helical" evidence="7">
    <location>
        <begin position="181"/>
        <end position="197"/>
    </location>
</feature>
<feature type="transmembrane region" description="Helical" evidence="7">
    <location>
        <begin position="245"/>
        <end position="264"/>
    </location>
</feature>
<proteinExistence type="inferred from homology"/>
<evidence type="ECO:0000256" key="3">
    <source>
        <dbReference type="ARBA" id="ARBA00022692"/>
    </source>
</evidence>
<comment type="subcellular location">
    <subcellularLocation>
        <location evidence="1">Membrane</location>
        <topology evidence="1">Multi-pass membrane protein</topology>
    </subcellularLocation>
</comment>
<dbReference type="InterPro" id="IPR002657">
    <property type="entry name" value="BilAc:Na_symport/Acr3"/>
</dbReference>
<dbReference type="GO" id="GO:0016020">
    <property type="term" value="C:membrane"/>
    <property type="evidence" value="ECO:0007669"/>
    <property type="project" value="UniProtKB-SubCell"/>
</dbReference>
<dbReference type="InterPro" id="IPR038770">
    <property type="entry name" value="Na+/solute_symporter_sf"/>
</dbReference>
<dbReference type="AlphaFoldDB" id="A0A0P4W8U3"/>
<sequence>MDVTREYWMRVTMTAAVMVAVAAKAPGTLHISLHIKQTRVTDVSTVEREFVTDINMAEEEPINLYVNHTQVMDISITEGKSVSIIFIADLPPPHTNTYFLIEEHSPDGISHVMVVPPVVKAKINMNFTTEPKVMGTFNLIGTLLGFTNITISLVTGQGGTLLTSRPYTIKVQRIHSFLEKIFSRCLLAVITVVYINMGCTLDTTGVIDTLRKPFAPVIGLFLQYLLMPMVSYGIGYTLFREQPALWFGMLIVGSCPGGGGSNTWTHLLNGALHVSVTMTFTSMVVAFIALPLWFYLLGDTIFQCGIKLLPYGEMAGLMFGIVLPCAVGISISHLLPRVANILRSLLTPAVVFFVLFATTLSVVTNLYIFELFTWKVAVAGMALPWAGFGFGAAAGLVCRRPWQEVMTIAIESGIQNTGLAISIIKVVLEGWSPLGELIVVIAVAVSLLTLPPLLVALVTKISLPYCTTTHPYEDADGVNLSEKPATIKTPLCPTKYQPTS</sequence>
<keyword evidence="4" id="KW-0769">Symport</keyword>
<name>A0A0P4W8U3_SCYOL</name>
<feature type="transmembrane region" description="Helical" evidence="7">
    <location>
        <begin position="270"/>
        <end position="296"/>
    </location>
</feature>
<organism evidence="8">
    <name type="scientific">Scylla olivacea</name>
    <name type="common">Orange mud crab</name>
    <name type="synonym">Cancer olivacea</name>
    <dbReference type="NCBI Taxonomy" id="85551"/>
    <lineage>
        <taxon>Eukaryota</taxon>
        <taxon>Metazoa</taxon>
        <taxon>Ecdysozoa</taxon>
        <taxon>Arthropoda</taxon>
        <taxon>Crustacea</taxon>
        <taxon>Multicrustacea</taxon>
        <taxon>Malacostraca</taxon>
        <taxon>Eumalacostraca</taxon>
        <taxon>Eucarida</taxon>
        <taxon>Decapoda</taxon>
        <taxon>Pleocyemata</taxon>
        <taxon>Brachyura</taxon>
        <taxon>Eubrachyura</taxon>
        <taxon>Portunoidea</taxon>
        <taxon>Portunidae</taxon>
        <taxon>Portuninae</taxon>
        <taxon>Scylla</taxon>
    </lineage>
</organism>
<evidence type="ECO:0000256" key="4">
    <source>
        <dbReference type="ARBA" id="ARBA00022847"/>
    </source>
</evidence>
<feature type="transmembrane region" description="Helical" evidence="7">
    <location>
        <begin position="349"/>
        <end position="369"/>
    </location>
</feature>
<feature type="transmembrane region" description="Helical" evidence="7">
    <location>
        <begin position="308"/>
        <end position="329"/>
    </location>
</feature>
<dbReference type="Pfam" id="PF01758">
    <property type="entry name" value="SBF"/>
    <property type="match status" value="1"/>
</dbReference>